<geneLocation type="plasmid" evidence="3 4">
    <name>pWENMAR1</name>
</geneLocation>
<dbReference type="EMBL" id="AONG01000001">
    <property type="protein sequence ID" value="KIQ71378.1"/>
    <property type="molecule type" value="Genomic_DNA"/>
</dbReference>
<reference evidence="3 4" key="1">
    <citation type="submission" date="2013-01" db="EMBL/GenBank/DDBJ databases">
        <authorList>
            <person name="Fiebig A."/>
            <person name="Goeker M."/>
            <person name="Klenk H.-P.P."/>
        </authorList>
    </citation>
    <scope>NUCLEOTIDE SEQUENCE [LARGE SCALE GENOMIC DNA]</scope>
    <source>
        <strain evidence="3 4">DSM 24838</strain>
        <plasmid evidence="3 4">pWENMAR1</plasmid>
    </source>
</reference>
<organism evidence="3 4">
    <name type="scientific">Wenxinia marina DSM 24838</name>
    <dbReference type="NCBI Taxonomy" id="1123501"/>
    <lineage>
        <taxon>Bacteria</taxon>
        <taxon>Pseudomonadati</taxon>
        <taxon>Pseudomonadota</taxon>
        <taxon>Alphaproteobacteria</taxon>
        <taxon>Rhodobacterales</taxon>
        <taxon>Roseobacteraceae</taxon>
        <taxon>Wenxinia</taxon>
    </lineage>
</organism>
<dbReference type="Proteomes" id="UP000035100">
    <property type="component" value="Plasmid pWENMAR1"/>
</dbReference>
<evidence type="ECO:0000256" key="1">
    <source>
        <dbReference type="SAM" id="MobiDB-lite"/>
    </source>
</evidence>
<protein>
    <submittedName>
        <fullName evidence="3">Plasmid replication protein RepA</fullName>
    </submittedName>
</protein>
<dbReference type="eggNOG" id="COG1192">
    <property type="taxonomic scope" value="Bacteria"/>
</dbReference>
<feature type="domain" description="AAA" evidence="2">
    <location>
        <begin position="115"/>
        <end position="309"/>
    </location>
</feature>
<gene>
    <name evidence="3" type="ORF">Wenmar_04089</name>
</gene>
<evidence type="ECO:0000313" key="3">
    <source>
        <dbReference type="EMBL" id="KIQ71378.1"/>
    </source>
</evidence>
<accession>A0A0D0QK44</accession>
<keyword evidence="3" id="KW-0614">Plasmid</keyword>
<dbReference type="AlphaFoldDB" id="A0A0D0QK44"/>
<feature type="region of interest" description="Disordered" evidence="1">
    <location>
        <begin position="438"/>
        <end position="459"/>
    </location>
</feature>
<dbReference type="PATRIC" id="fig|1123501.6.peg.1"/>
<comment type="caution">
    <text evidence="3">The sequence shown here is derived from an EMBL/GenBank/DDBJ whole genome shotgun (WGS) entry which is preliminary data.</text>
</comment>
<dbReference type="PANTHER" id="PTHR13696:SF52">
    <property type="entry name" value="PARA FAMILY PROTEIN CT_582"/>
    <property type="match status" value="1"/>
</dbReference>
<evidence type="ECO:0000313" key="4">
    <source>
        <dbReference type="Proteomes" id="UP000035100"/>
    </source>
</evidence>
<dbReference type="RefSeq" id="WP_018302612.1">
    <property type="nucleotide sequence ID" value="NZ_CM003137.1"/>
</dbReference>
<dbReference type="Pfam" id="PF13614">
    <property type="entry name" value="AAA_31"/>
    <property type="match status" value="1"/>
</dbReference>
<name>A0A0D0QK44_9RHOB</name>
<sequence length="459" mass="51064">MTDRPLYNHTALARLQSASLRLQTHIRRQTFSPDMQKTLRRFSSWEVAELILGLNQSTFRGRLAAQPDLPGGEVEPDGRQRWFSLEEINELRRRLKVGRRSLMPQRPPGRALRTAIANFKGGAGKSTVALHLAHAAALDGYRVLCIDFDPQATLSHAMGLTDVAEDYTVWGIIARDLIHETDRMNAGPTGAASGTALPRRTIPASIRDLGLDTLRTADFIKPTAWPTIDLIPSCANAAFVEFASAQYRHLNPDWTFFAAVARYLAQIPDDAYDLVFFDCPPAIGYQSMNAVFAADMLWIPSGPGYWEYDSTTSFIGQLSEALGDLAAGYGGAEEEVPTGGVTLPKTYLDIRFLMTRFEPGNDLHRAMLEAYGKVFGSHLCTHPVEMTRAVDQSGRFLSSIYETDYRDMTRETWRRARDTFDRAYTEFLGTALAAWPKLSAPSPRGHEPQETEDAQAQGL</sequence>
<proteinExistence type="predicted"/>
<dbReference type="Gene3D" id="3.40.50.300">
    <property type="entry name" value="P-loop containing nucleotide triphosphate hydrolases"/>
    <property type="match status" value="1"/>
</dbReference>
<dbReference type="InterPro" id="IPR027417">
    <property type="entry name" value="P-loop_NTPase"/>
</dbReference>
<dbReference type="OrthoDB" id="9777757at2"/>
<keyword evidence="4" id="KW-1185">Reference proteome</keyword>
<dbReference type="CDD" id="cd02042">
    <property type="entry name" value="ParAB_family"/>
    <property type="match status" value="1"/>
</dbReference>
<dbReference type="PANTHER" id="PTHR13696">
    <property type="entry name" value="P-LOOP CONTAINING NUCLEOSIDE TRIPHOSPHATE HYDROLASE"/>
    <property type="match status" value="1"/>
</dbReference>
<dbReference type="InterPro" id="IPR050678">
    <property type="entry name" value="DNA_Partitioning_ATPase"/>
</dbReference>
<dbReference type="SUPFAM" id="SSF52540">
    <property type="entry name" value="P-loop containing nucleoside triphosphate hydrolases"/>
    <property type="match status" value="1"/>
</dbReference>
<evidence type="ECO:0000259" key="2">
    <source>
        <dbReference type="Pfam" id="PF13614"/>
    </source>
</evidence>
<dbReference type="InterPro" id="IPR025669">
    <property type="entry name" value="AAA_dom"/>
</dbReference>